<dbReference type="Gene3D" id="4.10.60.10">
    <property type="entry name" value="Zinc finger, CCHC-type"/>
    <property type="match status" value="1"/>
</dbReference>
<accession>A0A833WG49</accession>
<evidence type="ECO:0000313" key="2">
    <source>
        <dbReference type="EMBL" id="KAF5447953.1"/>
    </source>
</evidence>
<name>A0A833WG49_JUGRE</name>
<proteinExistence type="predicted"/>
<reference evidence="2" key="2">
    <citation type="submission" date="2020-03" db="EMBL/GenBank/DDBJ databases">
        <title>Walnut 2.0.</title>
        <authorList>
            <person name="Marrano A."/>
            <person name="Britton M."/>
            <person name="Zimin A.V."/>
            <person name="Zaini P.A."/>
            <person name="Workman R."/>
            <person name="Puiu D."/>
            <person name="Bianco L."/>
            <person name="Allen B.J."/>
            <person name="Troggio M."/>
            <person name="Leslie C.A."/>
            <person name="Timp W."/>
            <person name="Dendekar A."/>
            <person name="Salzberg S.L."/>
            <person name="Neale D.B."/>
        </authorList>
    </citation>
    <scope>NUCLEOTIDE SEQUENCE</scope>
    <source>
        <tissue evidence="2">Leaves</tissue>
    </source>
</reference>
<sequence>MNRAPLPSLDICFGELLCEEQRLATQATYQQDKMLSNAVAYATHGKCKGCDMRKVQCFSCKEYEHIDAHCVRKSCNYCNKPRHIIKECPIRPQNCQANAYQVTVSPSTFANSAIVGDSSALTPEMVQQIIISAFSALGLQGRGSLPSLSWLVDLGASNHMTSSFDTLSNVRTYNGLSHIQIANGSQLPIHAIGDVSSTFRDVFVSPELSTSLISVGQLIDNNCDVCFSRDGCLV</sequence>
<organism evidence="2 3">
    <name type="scientific">Juglans regia</name>
    <name type="common">English walnut</name>
    <dbReference type="NCBI Taxonomy" id="51240"/>
    <lineage>
        <taxon>Eukaryota</taxon>
        <taxon>Viridiplantae</taxon>
        <taxon>Streptophyta</taxon>
        <taxon>Embryophyta</taxon>
        <taxon>Tracheophyta</taxon>
        <taxon>Spermatophyta</taxon>
        <taxon>Magnoliopsida</taxon>
        <taxon>eudicotyledons</taxon>
        <taxon>Gunneridae</taxon>
        <taxon>Pentapetalae</taxon>
        <taxon>rosids</taxon>
        <taxon>fabids</taxon>
        <taxon>Fagales</taxon>
        <taxon>Juglandaceae</taxon>
        <taxon>Juglans</taxon>
    </lineage>
</organism>
<feature type="domain" description="CCHC-type" evidence="1">
    <location>
        <begin position="56"/>
        <end position="72"/>
    </location>
</feature>
<evidence type="ECO:0000259" key="1">
    <source>
        <dbReference type="SMART" id="SM00343"/>
    </source>
</evidence>
<dbReference type="AlphaFoldDB" id="A0A833WG49"/>
<dbReference type="SMART" id="SM00343">
    <property type="entry name" value="ZnF_C2HC"/>
    <property type="match status" value="2"/>
</dbReference>
<evidence type="ECO:0000313" key="3">
    <source>
        <dbReference type="Proteomes" id="UP000619265"/>
    </source>
</evidence>
<protein>
    <recommendedName>
        <fullName evidence="1">CCHC-type domain-containing protein</fullName>
    </recommendedName>
</protein>
<dbReference type="Proteomes" id="UP000619265">
    <property type="component" value="Unassembled WGS sequence"/>
</dbReference>
<comment type="caution">
    <text evidence="2">The sequence shown here is derived from an EMBL/GenBank/DDBJ whole genome shotgun (WGS) entry which is preliminary data.</text>
</comment>
<dbReference type="InterPro" id="IPR036875">
    <property type="entry name" value="Znf_CCHC_sf"/>
</dbReference>
<gene>
    <name evidence="2" type="ORF">F2P56_033462</name>
</gene>
<dbReference type="GO" id="GO:0008270">
    <property type="term" value="F:zinc ion binding"/>
    <property type="evidence" value="ECO:0007669"/>
    <property type="project" value="InterPro"/>
</dbReference>
<dbReference type="SUPFAM" id="SSF57756">
    <property type="entry name" value="Retrovirus zinc finger-like domains"/>
    <property type="match status" value="1"/>
</dbReference>
<dbReference type="InterPro" id="IPR001878">
    <property type="entry name" value="Znf_CCHC"/>
</dbReference>
<feature type="domain" description="CCHC-type" evidence="1">
    <location>
        <begin position="74"/>
        <end position="90"/>
    </location>
</feature>
<dbReference type="Gramene" id="Jr14_21210_p1">
    <property type="protein sequence ID" value="cds.Jr14_21210_p1"/>
    <property type="gene ID" value="Jr14_21210"/>
</dbReference>
<dbReference type="Pfam" id="PF22936">
    <property type="entry name" value="Pol_BBD"/>
    <property type="match status" value="1"/>
</dbReference>
<dbReference type="InterPro" id="IPR054722">
    <property type="entry name" value="PolX-like_BBD"/>
</dbReference>
<dbReference type="EMBL" id="LIHL02000014">
    <property type="protein sequence ID" value="KAF5447953.1"/>
    <property type="molecule type" value="Genomic_DNA"/>
</dbReference>
<reference evidence="2" key="1">
    <citation type="submission" date="2015-10" db="EMBL/GenBank/DDBJ databases">
        <authorList>
            <person name="Martinez-Garcia P.J."/>
            <person name="Crepeau M.W."/>
            <person name="Puiu D."/>
            <person name="Gonzalez-Ibeas D."/>
            <person name="Whalen J."/>
            <person name="Stevens K."/>
            <person name="Paul R."/>
            <person name="Butterfield T."/>
            <person name="Britton M."/>
            <person name="Reagan R."/>
            <person name="Chakraborty S."/>
            <person name="Walawage S.L."/>
            <person name="Vasquez-Gross H.A."/>
            <person name="Cardeno C."/>
            <person name="Famula R."/>
            <person name="Pratt K."/>
            <person name="Kuruganti S."/>
            <person name="Aradhya M.K."/>
            <person name="Leslie C.A."/>
            <person name="Dandekar A.M."/>
            <person name="Salzberg S.L."/>
            <person name="Wegrzyn J.L."/>
            <person name="Langley C.H."/>
            <person name="Neale D.B."/>
        </authorList>
    </citation>
    <scope>NUCLEOTIDE SEQUENCE</scope>
    <source>
        <tissue evidence="2">Leaves</tissue>
    </source>
</reference>
<dbReference type="GO" id="GO:0003676">
    <property type="term" value="F:nucleic acid binding"/>
    <property type="evidence" value="ECO:0007669"/>
    <property type="project" value="InterPro"/>
</dbReference>